<keyword evidence="2" id="KW-1185">Reference proteome</keyword>
<gene>
    <name evidence="1" type="ORF">NE619_17065</name>
</gene>
<accession>A0ABT1RTB0</accession>
<sequence>MNGIEQLNKGLQGVFKLLAARNKELWTGRLTNAGVITVPEMDNYSVVHAVLNGGIHVTLERSESGNFVGGGILAPWSSGAQITGQICLIKSEQKYTLSNDYSSFMTHGYSTSHGEKNNFEVSTGAYIVKIIGVEPIPAKILSGGGALLKRVFAPLTGPVRGCLA</sequence>
<proteinExistence type="predicted"/>
<dbReference type="RefSeq" id="WP_256133640.1">
    <property type="nucleotide sequence ID" value="NZ_JANFXK010000029.1"/>
</dbReference>
<name>A0ABT1RTB0_9FIRM</name>
<evidence type="ECO:0000313" key="1">
    <source>
        <dbReference type="EMBL" id="MCQ4638443.1"/>
    </source>
</evidence>
<dbReference type="Proteomes" id="UP001524502">
    <property type="component" value="Unassembled WGS sequence"/>
</dbReference>
<comment type="caution">
    <text evidence="1">The sequence shown here is derived from an EMBL/GenBank/DDBJ whole genome shotgun (WGS) entry which is preliminary data.</text>
</comment>
<evidence type="ECO:0000313" key="2">
    <source>
        <dbReference type="Proteomes" id="UP001524502"/>
    </source>
</evidence>
<reference evidence="1 2" key="1">
    <citation type="submission" date="2022-06" db="EMBL/GenBank/DDBJ databases">
        <title>Isolation of gut microbiota from human fecal samples.</title>
        <authorList>
            <person name="Pamer E.G."/>
            <person name="Barat B."/>
            <person name="Waligurski E."/>
            <person name="Medina S."/>
            <person name="Paddock L."/>
            <person name="Mostad J."/>
        </authorList>
    </citation>
    <scope>NUCLEOTIDE SEQUENCE [LARGE SCALE GENOMIC DNA]</scope>
    <source>
        <strain evidence="1 2">SL.3.17</strain>
    </source>
</reference>
<protein>
    <submittedName>
        <fullName evidence="1">Uncharacterized protein</fullName>
    </submittedName>
</protein>
<dbReference type="EMBL" id="JANFXK010000029">
    <property type="protein sequence ID" value="MCQ4638443.1"/>
    <property type="molecule type" value="Genomic_DNA"/>
</dbReference>
<organism evidence="1 2">
    <name type="scientific">Anaerovorax odorimutans</name>
    <dbReference type="NCBI Taxonomy" id="109327"/>
    <lineage>
        <taxon>Bacteria</taxon>
        <taxon>Bacillati</taxon>
        <taxon>Bacillota</taxon>
        <taxon>Clostridia</taxon>
        <taxon>Peptostreptococcales</taxon>
        <taxon>Anaerovoracaceae</taxon>
        <taxon>Anaerovorax</taxon>
    </lineage>
</organism>